<name>A0A1V3GCJ4_9BACL</name>
<accession>A0A1V3GCJ4</accession>
<reference evidence="1 2" key="1">
    <citation type="submission" date="2016-11" db="EMBL/GenBank/DDBJ databases">
        <authorList>
            <person name="Jaros S."/>
            <person name="Januszkiewicz K."/>
            <person name="Wedrychowicz H."/>
        </authorList>
    </citation>
    <scope>NUCLEOTIDE SEQUENCE [LARGE SCALE GENOMIC DNA]</scope>
    <source>
        <strain evidence="1 2">Con a/3</strain>
    </source>
</reference>
<dbReference type="Pfam" id="PF14907">
    <property type="entry name" value="NTP_transf_5"/>
    <property type="match status" value="1"/>
</dbReference>
<evidence type="ECO:0000313" key="2">
    <source>
        <dbReference type="Proteomes" id="UP000188597"/>
    </source>
</evidence>
<gene>
    <name evidence="1" type="ORF">UN64_05255</name>
</gene>
<proteinExistence type="predicted"/>
<dbReference type="InterPro" id="IPR039498">
    <property type="entry name" value="NTP_transf_5"/>
</dbReference>
<dbReference type="OrthoDB" id="9773927at2"/>
<protein>
    <submittedName>
        <fullName evidence="1">Renal dipeptidase</fullName>
    </submittedName>
</protein>
<evidence type="ECO:0000313" key="1">
    <source>
        <dbReference type="EMBL" id="OOE14599.1"/>
    </source>
</evidence>
<dbReference type="AlphaFoldDB" id="A0A1V3GCJ4"/>
<dbReference type="RefSeq" id="WP_077360386.1">
    <property type="nucleotide sequence ID" value="NZ_MQMF01000001.1"/>
</dbReference>
<organism evidence="1 2">
    <name type="scientific">Fictibacillus arsenicus</name>
    <dbReference type="NCBI Taxonomy" id="255247"/>
    <lineage>
        <taxon>Bacteria</taxon>
        <taxon>Bacillati</taxon>
        <taxon>Bacillota</taxon>
        <taxon>Bacilli</taxon>
        <taxon>Bacillales</taxon>
        <taxon>Fictibacillaceae</taxon>
        <taxon>Fictibacillus</taxon>
    </lineage>
</organism>
<dbReference type="EMBL" id="MQMF01000001">
    <property type="protein sequence ID" value="OOE14599.1"/>
    <property type="molecule type" value="Genomic_DNA"/>
</dbReference>
<dbReference type="Proteomes" id="UP000188597">
    <property type="component" value="Unassembled WGS sequence"/>
</dbReference>
<comment type="caution">
    <text evidence="1">The sequence shown here is derived from an EMBL/GenBank/DDBJ whole genome shotgun (WGS) entry which is preliminary data.</text>
</comment>
<sequence>MESLKMLDLTNISKELKLQLEILKLNNEEINQIDDKWFTNIDWNEFVALTIHHRTFCTIYKKLNLAHKTFIPDFVVQKLAEFYKINIFKMLQLSAEMDNVNKKMKEQEIKFLLLKGPALAKELYGDISLRTSSDLDILIPIEKLCEVEQLLQNEGYLKNDYIRSVLNDWKWRHHHVTYFHPVKEVKLEIHWRLNPGPASEPSFNELWSRKKLSKLTSSPLYLLGNEDLFLFLASHGTRHGWSRLRWLLDIYQIMKKDEFDFIKLKVLANKHQYTRVLGQSIRLTFEVFDVHVKNDLKELNDNKRSIKLAKSTLFYLENKVNLHTYPVPESISSYHESYLFQLKTPLQKLLFIMSFFFPYPEDQDILPLPKRLHFLYFPLRPIIWLWSKMRLRAQSLNRGISK</sequence>